<keyword evidence="2" id="KW-1185">Reference proteome</keyword>
<gene>
    <name evidence="1" type="ORF">H6G83_04145</name>
</gene>
<dbReference type="Proteomes" id="UP000661112">
    <property type="component" value="Unassembled WGS sequence"/>
</dbReference>
<reference evidence="1 2" key="1">
    <citation type="journal article" date="2020" name="ISME J.">
        <title>Comparative genomics reveals insights into cyanobacterial evolution and habitat adaptation.</title>
        <authorList>
            <person name="Chen M.Y."/>
            <person name="Teng W.K."/>
            <person name="Zhao L."/>
            <person name="Hu C.X."/>
            <person name="Zhou Y.K."/>
            <person name="Han B.P."/>
            <person name="Song L.R."/>
            <person name="Shu W.S."/>
        </authorList>
    </citation>
    <scope>NUCLEOTIDE SEQUENCE [LARGE SCALE GENOMIC DNA]</scope>
    <source>
        <strain evidence="1 2">FACHB-119</strain>
    </source>
</reference>
<evidence type="ECO:0000313" key="1">
    <source>
        <dbReference type="EMBL" id="MBD2499817.1"/>
    </source>
</evidence>
<accession>A0ABR8CYB7</accession>
<protein>
    <submittedName>
        <fullName evidence="1">Uncharacterized protein</fullName>
    </submittedName>
</protein>
<sequence length="220" mass="25300">MGWDLRDFQRISLSKGLPDSSVYCKALSYKYSKALILTDKYQETWTNFWASHSQISNEQPYLNAFIQAQLESETYIEAALQNLHSIADIVCQIINVVLLESVLDEAEVNVNKTIQELNDRNLNKVKITLENLCNSYEFKYIAAFVNTIKHRRLLDTEYHAEFGLGKENTMGIRFQAFTYNRPKKPIDNYPVILASTIIEAYMPKIKALIESLGMAIEESI</sequence>
<dbReference type="EMBL" id="JACJSG010000004">
    <property type="protein sequence ID" value="MBD2499817.1"/>
    <property type="molecule type" value="Genomic_DNA"/>
</dbReference>
<comment type="caution">
    <text evidence="1">The sequence shown here is derived from an EMBL/GenBank/DDBJ whole genome shotgun (WGS) entry which is preliminary data.</text>
</comment>
<name>A0ABR8CYB7_9NOST</name>
<dbReference type="RefSeq" id="WP_190467393.1">
    <property type="nucleotide sequence ID" value="NZ_JACJSG010000004.1"/>
</dbReference>
<organism evidence="1 2">
    <name type="scientific">Anabaena azotica FACHB-119</name>
    <dbReference type="NCBI Taxonomy" id="947527"/>
    <lineage>
        <taxon>Bacteria</taxon>
        <taxon>Bacillati</taxon>
        <taxon>Cyanobacteriota</taxon>
        <taxon>Cyanophyceae</taxon>
        <taxon>Nostocales</taxon>
        <taxon>Nostocaceae</taxon>
        <taxon>Anabaena</taxon>
        <taxon>Anabaena azotica</taxon>
    </lineage>
</organism>
<proteinExistence type="predicted"/>
<evidence type="ECO:0000313" key="2">
    <source>
        <dbReference type="Proteomes" id="UP000661112"/>
    </source>
</evidence>